<dbReference type="GO" id="GO:0012505">
    <property type="term" value="C:endomembrane system"/>
    <property type="evidence" value="ECO:0007669"/>
    <property type="project" value="UniProtKB-SubCell"/>
</dbReference>
<feature type="transmembrane region" description="Helical" evidence="10">
    <location>
        <begin position="246"/>
        <end position="270"/>
    </location>
</feature>
<keyword evidence="3" id="KW-0050">Antiport</keyword>
<feature type="transmembrane region" description="Helical" evidence="10">
    <location>
        <begin position="204"/>
        <end position="225"/>
    </location>
</feature>
<protein>
    <submittedName>
        <fullName evidence="12">Kef-type potassium/proton antiporter, CPA2 family</fullName>
    </submittedName>
</protein>
<dbReference type="SUPFAM" id="SSF51735">
    <property type="entry name" value="NAD(P)-binding Rossmann-fold domains"/>
    <property type="match status" value="1"/>
</dbReference>
<dbReference type="Gene3D" id="1.20.1530.20">
    <property type="match status" value="1"/>
</dbReference>
<dbReference type="PANTHER" id="PTHR46157">
    <property type="entry name" value="K(+) EFFLUX ANTIPORTER 3, CHLOROPLASTIC"/>
    <property type="match status" value="1"/>
</dbReference>
<keyword evidence="6" id="KW-0630">Potassium</keyword>
<keyword evidence="4" id="KW-0633">Potassium transport</keyword>
<dbReference type="InterPro" id="IPR036291">
    <property type="entry name" value="NAD(P)-bd_dom_sf"/>
</dbReference>
<evidence type="ECO:0000256" key="6">
    <source>
        <dbReference type="ARBA" id="ARBA00022958"/>
    </source>
</evidence>
<dbReference type="Gene3D" id="3.40.50.720">
    <property type="entry name" value="NAD(P)-binding Rossmann-like Domain"/>
    <property type="match status" value="1"/>
</dbReference>
<feature type="transmembrane region" description="Helical" evidence="10">
    <location>
        <begin position="85"/>
        <end position="107"/>
    </location>
</feature>
<dbReference type="Pfam" id="PF02254">
    <property type="entry name" value="TrkA_N"/>
    <property type="match status" value="1"/>
</dbReference>
<dbReference type="GO" id="GO:0015297">
    <property type="term" value="F:antiporter activity"/>
    <property type="evidence" value="ECO:0007669"/>
    <property type="project" value="UniProtKB-KW"/>
</dbReference>
<feature type="transmembrane region" description="Helical" evidence="10">
    <location>
        <begin position="290"/>
        <end position="309"/>
    </location>
</feature>
<evidence type="ECO:0000256" key="2">
    <source>
        <dbReference type="ARBA" id="ARBA00022448"/>
    </source>
</evidence>
<reference evidence="13" key="1">
    <citation type="submission" date="2016-10" db="EMBL/GenBank/DDBJ databases">
        <authorList>
            <person name="Varghese N."/>
            <person name="Submissions S."/>
        </authorList>
    </citation>
    <scope>NUCLEOTIDE SEQUENCE [LARGE SCALE GENOMIC DNA]</scope>
    <source>
        <strain evidence="13">DSM 26921</strain>
    </source>
</reference>
<keyword evidence="2" id="KW-0813">Transport</keyword>
<dbReference type="InterPro" id="IPR038770">
    <property type="entry name" value="Na+/solute_symporter_sf"/>
</dbReference>
<dbReference type="Proteomes" id="UP000199658">
    <property type="component" value="Unassembled WGS sequence"/>
</dbReference>
<dbReference type="PANTHER" id="PTHR46157:SF4">
    <property type="entry name" value="K(+) EFFLUX ANTIPORTER 3, CHLOROPLASTIC"/>
    <property type="match status" value="1"/>
</dbReference>
<feature type="domain" description="RCK N-terminal" evidence="11">
    <location>
        <begin position="422"/>
        <end position="538"/>
    </location>
</feature>
<evidence type="ECO:0000256" key="8">
    <source>
        <dbReference type="ARBA" id="ARBA00023065"/>
    </source>
</evidence>
<accession>A0A1I6HKV8</accession>
<dbReference type="GO" id="GO:0005886">
    <property type="term" value="C:plasma membrane"/>
    <property type="evidence" value="ECO:0007669"/>
    <property type="project" value="TreeGrafter"/>
</dbReference>
<feature type="transmembrane region" description="Helical" evidence="10">
    <location>
        <begin position="30"/>
        <end position="48"/>
    </location>
</feature>
<evidence type="ECO:0000256" key="3">
    <source>
        <dbReference type="ARBA" id="ARBA00022449"/>
    </source>
</evidence>
<feature type="transmembrane region" description="Helical" evidence="10">
    <location>
        <begin position="6"/>
        <end position="23"/>
    </location>
</feature>
<feature type="transmembrane region" description="Helical" evidence="10">
    <location>
        <begin position="146"/>
        <end position="170"/>
    </location>
</feature>
<keyword evidence="7 10" id="KW-1133">Transmembrane helix</keyword>
<evidence type="ECO:0000313" key="12">
    <source>
        <dbReference type="EMBL" id="SFR55048.1"/>
    </source>
</evidence>
<comment type="subcellular location">
    <subcellularLocation>
        <location evidence="1">Endomembrane system</location>
        <topology evidence="1">Multi-pass membrane protein</topology>
    </subcellularLocation>
</comment>
<evidence type="ECO:0000256" key="4">
    <source>
        <dbReference type="ARBA" id="ARBA00022538"/>
    </source>
</evidence>
<keyword evidence="5 10" id="KW-0812">Transmembrane</keyword>
<organism evidence="12 13">
    <name type="scientific">Litoreibacter janthinus</name>
    <dbReference type="NCBI Taxonomy" id="670154"/>
    <lineage>
        <taxon>Bacteria</taxon>
        <taxon>Pseudomonadati</taxon>
        <taxon>Pseudomonadota</taxon>
        <taxon>Alphaproteobacteria</taxon>
        <taxon>Rhodobacterales</taxon>
        <taxon>Roseobacteraceae</taxon>
        <taxon>Litoreibacter</taxon>
    </lineage>
</organism>
<feature type="transmembrane region" description="Helical" evidence="10">
    <location>
        <begin position="348"/>
        <end position="369"/>
    </location>
</feature>
<evidence type="ECO:0000256" key="7">
    <source>
        <dbReference type="ARBA" id="ARBA00022989"/>
    </source>
</evidence>
<dbReference type="RefSeq" id="WP_090218613.1">
    <property type="nucleotide sequence ID" value="NZ_FOYO01000001.1"/>
</dbReference>
<evidence type="ECO:0000259" key="11">
    <source>
        <dbReference type="PROSITE" id="PS51201"/>
    </source>
</evidence>
<evidence type="ECO:0000256" key="1">
    <source>
        <dbReference type="ARBA" id="ARBA00004127"/>
    </source>
</evidence>
<dbReference type="FunFam" id="3.40.50.720:FF:000036">
    <property type="entry name" value="Glutathione-regulated potassium-efflux system protein KefB"/>
    <property type="match status" value="1"/>
</dbReference>
<dbReference type="PROSITE" id="PS51201">
    <property type="entry name" value="RCK_N"/>
    <property type="match status" value="1"/>
</dbReference>
<feature type="transmembrane region" description="Helical" evidence="10">
    <location>
        <begin position="381"/>
        <end position="400"/>
    </location>
</feature>
<dbReference type="Pfam" id="PF00999">
    <property type="entry name" value="Na_H_Exchanger"/>
    <property type="match status" value="1"/>
</dbReference>
<keyword evidence="9 10" id="KW-0472">Membrane</keyword>
<gene>
    <name evidence="12" type="ORF">SAMN04488002_3118</name>
</gene>
<dbReference type="EMBL" id="FOYO01000001">
    <property type="protein sequence ID" value="SFR55048.1"/>
    <property type="molecule type" value="Genomic_DNA"/>
</dbReference>
<evidence type="ECO:0000256" key="5">
    <source>
        <dbReference type="ARBA" id="ARBA00022692"/>
    </source>
</evidence>
<evidence type="ECO:0000256" key="10">
    <source>
        <dbReference type="SAM" id="Phobius"/>
    </source>
</evidence>
<feature type="transmembrane region" description="Helical" evidence="10">
    <location>
        <begin position="54"/>
        <end position="73"/>
    </location>
</feature>
<dbReference type="GO" id="GO:1902600">
    <property type="term" value="P:proton transmembrane transport"/>
    <property type="evidence" value="ECO:0007669"/>
    <property type="project" value="InterPro"/>
</dbReference>
<evidence type="ECO:0000313" key="13">
    <source>
        <dbReference type="Proteomes" id="UP000199658"/>
    </source>
</evidence>
<feature type="transmembrane region" description="Helical" evidence="10">
    <location>
        <begin position="316"/>
        <end position="342"/>
    </location>
</feature>
<keyword evidence="8" id="KW-0406">Ion transport</keyword>
<dbReference type="AlphaFoldDB" id="A0A1I6HKV8"/>
<dbReference type="GO" id="GO:0006813">
    <property type="term" value="P:potassium ion transport"/>
    <property type="evidence" value="ECO:0007669"/>
    <property type="project" value="UniProtKB-KW"/>
</dbReference>
<dbReference type="InterPro" id="IPR006153">
    <property type="entry name" value="Cation/H_exchanger_TM"/>
</dbReference>
<name>A0A1I6HKV8_9RHOB</name>
<keyword evidence="13" id="KW-1185">Reference proteome</keyword>
<feature type="transmembrane region" description="Helical" evidence="10">
    <location>
        <begin position="113"/>
        <end position="134"/>
    </location>
</feature>
<dbReference type="OrthoDB" id="9781411at2"/>
<proteinExistence type="predicted"/>
<sequence>MDSFLFASTLYLLAACVAVPLAVRLGLGSVLGYLTAGIIIAPLEGLVGSETQNLQHFAEFGVVMMLFIIGLELEPRALWDMRHRLIGLGGLQVSLTTGLILAAAMALGVPWHGATAIGLIFALSSTAIVLQTLNEKSLMGTNGGRSAFSVLLTQDIAVIPMLALVPLLVWPGLNTRAALDDAHADTDHGAASEVMLMLQGLPGWGVTLVTLAAIILIVVGGHYLTRPIFRYIHRAKLREMYTAVSLLFVVGVAALMVLVGLSPALGAFLAGVVLANSEFRHELAADIEPFKGLLLGLFFITVGAGINFATLMSAPFVILGLTLGMMSIKAAVLFVLAILFKIKGRDRMLFTLGLAQAGEFGFVLTSFTVQQNVLPTEMSETLLLVIALSMLLTPLLFIAYDKLQHRFLEQSIAVPHDHIDDQQPIIIAGIGRFGQVVNRLLQSSGFQTTVLDHDLPLIQLMRRFGFKGYFGDPTRPEMLHAAGLADAKVLVVALDDPKSAVKIVAFARKERPDLKIIARARDRVHVFELYKAGADKIVREMFDSSLRAGRYALEEMGLTEHDAHEQEVAFFRMDRNAMSDLADLWDPKIPVSENEAYLERAKALNRDLEVELLAKLTKPEVVEAAE</sequence>
<evidence type="ECO:0000256" key="9">
    <source>
        <dbReference type="ARBA" id="ARBA00023136"/>
    </source>
</evidence>
<dbReference type="InterPro" id="IPR003148">
    <property type="entry name" value="RCK_N"/>
</dbReference>
<dbReference type="STRING" id="670154.SAMN04488002_3118"/>